<dbReference type="SUPFAM" id="SSF53098">
    <property type="entry name" value="Ribonuclease H-like"/>
    <property type="match status" value="1"/>
</dbReference>
<dbReference type="InterPro" id="IPR012337">
    <property type="entry name" value="RNaseH-like_sf"/>
</dbReference>
<dbReference type="EMBL" id="JAVIJP010000013">
    <property type="protein sequence ID" value="KAL3645493.1"/>
    <property type="molecule type" value="Genomic_DNA"/>
</dbReference>
<dbReference type="CDD" id="cd06222">
    <property type="entry name" value="RNase_H_like"/>
    <property type="match status" value="1"/>
</dbReference>
<dbReference type="InterPro" id="IPR036397">
    <property type="entry name" value="RNaseH_sf"/>
</dbReference>
<sequence>MVTNYTTPIIIYIKALLLCLYTDRAWSPRSPKKQISTGFQWFKHNISDHLPTTNGSPPPPTPSGWHKINVDTAFELDSAFSGIVLRNEHGTIIDAATNHNTCLDATTAECIALWEACILISNKKMANMIFESDCLNAISFLIGEPKNCYWKVSLIIEQIRRIWTGWPSWIFKFTPRETNGAAHELAKWAQINLFVGQVPLVSIPINVFCDQGFPIVNNFVIP</sequence>
<dbReference type="InterPro" id="IPR044730">
    <property type="entry name" value="RNase_H-like_dom_plant"/>
</dbReference>
<organism evidence="2 3">
    <name type="scientific">Castilleja foliolosa</name>
    <dbReference type="NCBI Taxonomy" id="1961234"/>
    <lineage>
        <taxon>Eukaryota</taxon>
        <taxon>Viridiplantae</taxon>
        <taxon>Streptophyta</taxon>
        <taxon>Embryophyta</taxon>
        <taxon>Tracheophyta</taxon>
        <taxon>Spermatophyta</taxon>
        <taxon>Magnoliopsida</taxon>
        <taxon>eudicotyledons</taxon>
        <taxon>Gunneridae</taxon>
        <taxon>Pentapetalae</taxon>
        <taxon>asterids</taxon>
        <taxon>lamiids</taxon>
        <taxon>Lamiales</taxon>
        <taxon>Orobanchaceae</taxon>
        <taxon>Pedicularideae</taxon>
        <taxon>Castillejinae</taxon>
        <taxon>Castilleja</taxon>
    </lineage>
</organism>
<dbReference type="InterPro" id="IPR002156">
    <property type="entry name" value="RNaseH_domain"/>
</dbReference>
<keyword evidence="3" id="KW-1185">Reference proteome</keyword>
<comment type="caution">
    <text evidence="2">The sequence shown here is derived from an EMBL/GenBank/DDBJ whole genome shotgun (WGS) entry which is preliminary data.</text>
</comment>
<reference evidence="3" key="1">
    <citation type="journal article" date="2024" name="IScience">
        <title>Strigolactones Initiate the Formation of Haustorium-like Structures in Castilleja.</title>
        <authorList>
            <person name="Buerger M."/>
            <person name="Peterson D."/>
            <person name="Chory J."/>
        </authorList>
    </citation>
    <scope>NUCLEOTIDE SEQUENCE [LARGE SCALE GENOMIC DNA]</scope>
</reference>
<gene>
    <name evidence="2" type="ORF">CASFOL_010673</name>
</gene>
<dbReference type="PANTHER" id="PTHR47723">
    <property type="entry name" value="OS05G0353850 PROTEIN"/>
    <property type="match status" value="1"/>
</dbReference>
<dbReference type="Gene3D" id="3.30.420.10">
    <property type="entry name" value="Ribonuclease H-like superfamily/Ribonuclease H"/>
    <property type="match status" value="1"/>
</dbReference>
<dbReference type="Pfam" id="PF13456">
    <property type="entry name" value="RVT_3"/>
    <property type="match status" value="1"/>
</dbReference>
<name>A0ABD3DTB1_9LAMI</name>
<evidence type="ECO:0000259" key="1">
    <source>
        <dbReference type="Pfam" id="PF13456"/>
    </source>
</evidence>
<accession>A0ABD3DTB1</accession>
<dbReference type="Proteomes" id="UP001632038">
    <property type="component" value="Unassembled WGS sequence"/>
</dbReference>
<evidence type="ECO:0000313" key="2">
    <source>
        <dbReference type="EMBL" id="KAL3645493.1"/>
    </source>
</evidence>
<dbReference type="PANTHER" id="PTHR47723:SF24">
    <property type="entry name" value="RNASE H TYPE-1 DOMAIN-CONTAINING PROTEIN"/>
    <property type="match status" value="1"/>
</dbReference>
<feature type="domain" description="RNase H type-1" evidence="1">
    <location>
        <begin position="70"/>
        <end position="189"/>
    </location>
</feature>
<protein>
    <recommendedName>
        <fullName evidence="1">RNase H type-1 domain-containing protein</fullName>
    </recommendedName>
</protein>
<dbReference type="InterPro" id="IPR053151">
    <property type="entry name" value="RNase_H-like"/>
</dbReference>
<evidence type="ECO:0000313" key="3">
    <source>
        <dbReference type="Proteomes" id="UP001632038"/>
    </source>
</evidence>
<dbReference type="AlphaFoldDB" id="A0ABD3DTB1"/>
<proteinExistence type="predicted"/>